<protein>
    <submittedName>
        <fullName evidence="1">Uncharacterized protein</fullName>
    </submittedName>
</protein>
<accession>A0A1X7VG28</accession>
<proteinExistence type="predicted"/>
<name>A0A1X7VG28_AMPQE</name>
<evidence type="ECO:0000313" key="1">
    <source>
        <dbReference type="EnsemblMetazoa" id="Aqu2.1.38933_001"/>
    </source>
</evidence>
<dbReference type="InParanoid" id="A0A1X7VG28"/>
<organism evidence="1">
    <name type="scientific">Amphimedon queenslandica</name>
    <name type="common">Sponge</name>
    <dbReference type="NCBI Taxonomy" id="400682"/>
    <lineage>
        <taxon>Eukaryota</taxon>
        <taxon>Metazoa</taxon>
        <taxon>Porifera</taxon>
        <taxon>Demospongiae</taxon>
        <taxon>Heteroscleromorpha</taxon>
        <taxon>Haplosclerida</taxon>
        <taxon>Niphatidae</taxon>
        <taxon>Amphimedon</taxon>
    </lineage>
</organism>
<reference evidence="1" key="1">
    <citation type="submission" date="2017-05" db="UniProtKB">
        <authorList>
            <consortium name="EnsemblMetazoa"/>
        </authorList>
    </citation>
    <scope>IDENTIFICATION</scope>
</reference>
<dbReference type="AlphaFoldDB" id="A0A1X7VG28"/>
<dbReference type="EnsemblMetazoa" id="Aqu2.1.38933_001">
    <property type="protein sequence ID" value="Aqu2.1.38933_001"/>
    <property type="gene ID" value="Aqu2.1.38933"/>
</dbReference>
<sequence>MKFRATLVVPMESSGQDKVYGMHSSSFSQYSKAVKVIAFILFWGKSYLVTIPRY</sequence>